<reference evidence="1" key="1">
    <citation type="journal article" date="2013" name="Environ. Microbiol.">
        <title>Microbiota from the distal guts of lean and obese adolescents exhibit partial functional redundancy besides clear differences in community structure.</title>
        <authorList>
            <person name="Ferrer M."/>
            <person name="Ruiz A."/>
            <person name="Lanza F."/>
            <person name="Haange S.B."/>
            <person name="Oberbach A."/>
            <person name="Till H."/>
            <person name="Bargiela R."/>
            <person name="Campoy C."/>
            <person name="Segura M.T."/>
            <person name="Richter M."/>
            <person name="von Bergen M."/>
            <person name="Seifert J."/>
            <person name="Suarez A."/>
        </authorList>
    </citation>
    <scope>NUCLEOTIDE SEQUENCE</scope>
</reference>
<gene>
    <name evidence="1" type="ORF">OBE_03752</name>
</gene>
<sequence>MSKEKYTLQEVTTPALEREWLDLPKRIYRGNRKLGLPARMTT</sequence>
<organism evidence="1">
    <name type="scientific">human gut metagenome</name>
    <dbReference type="NCBI Taxonomy" id="408170"/>
    <lineage>
        <taxon>unclassified sequences</taxon>
        <taxon>metagenomes</taxon>
        <taxon>organismal metagenomes</taxon>
    </lineage>
</organism>
<dbReference type="EMBL" id="AJWZ01002529">
    <property type="protein sequence ID" value="EKC70712.1"/>
    <property type="molecule type" value="Genomic_DNA"/>
</dbReference>
<name>K1TC47_9ZZZZ</name>
<dbReference type="AlphaFoldDB" id="K1TC47"/>
<comment type="caution">
    <text evidence="1">The sequence shown here is derived from an EMBL/GenBank/DDBJ whole genome shotgun (WGS) entry which is preliminary data.</text>
</comment>
<proteinExistence type="predicted"/>
<accession>K1TC47</accession>
<evidence type="ECO:0000313" key="1">
    <source>
        <dbReference type="EMBL" id="EKC70712.1"/>
    </source>
</evidence>
<feature type="non-terminal residue" evidence="1">
    <location>
        <position position="42"/>
    </location>
</feature>
<protein>
    <submittedName>
        <fullName evidence="1">Uncharacterized protein</fullName>
    </submittedName>
</protein>